<name>A0ABV7JNH6_9SPHI</name>
<evidence type="ECO:0000256" key="5">
    <source>
        <dbReference type="ARBA" id="ARBA00023237"/>
    </source>
</evidence>
<organism evidence="9 10">
    <name type="scientific">Parapedobacter deserti</name>
    <dbReference type="NCBI Taxonomy" id="1912957"/>
    <lineage>
        <taxon>Bacteria</taxon>
        <taxon>Pseudomonadati</taxon>
        <taxon>Bacteroidota</taxon>
        <taxon>Sphingobacteriia</taxon>
        <taxon>Sphingobacteriales</taxon>
        <taxon>Sphingobacteriaceae</taxon>
        <taxon>Parapedobacter</taxon>
    </lineage>
</organism>
<evidence type="ECO:0000259" key="7">
    <source>
        <dbReference type="Pfam" id="PF07980"/>
    </source>
</evidence>
<keyword evidence="10" id="KW-1185">Reference proteome</keyword>
<dbReference type="Pfam" id="PF14322">
    <property type="entry name" value="SusD-like_3"/>
    <property type="match status" value="1"/>
</dbReference>
<dbReference type="Proteomes" id="UP001595526">
    <property type="component" value="Unassembled WGS sequence"/>
</dbReference>
<keyword evidence="3 6" id="KW-0732">Signal</keyword>
<sequence>MKTFTLIILAFISISSLSCSKYLDLSPLDQVVDADYWNSADDIKYYANQFYTVFPSHAGYSLGIYALDNNSDNMVPGTYNQRLAGQNTENSSNGFSWSFSGIRSVNHGLAHSVGVPGNPDQVSKYRGELYFFRAFMYFTLVRGYGDVPWISKTLLTDSEELYMDRTTRTVVVDSILNDLDSAIAYLPLKANAETDRLNKESALLFKSRVALYEGTWQKYHAGTVFGTAGADYRHYLQAAAATAKELIDLPSASLFISADVNYLYRSMFGRLDLSDNPEVLLYKKYDESMGISHHMTNYIRSGANTGLSVSLIDDYLCIDGKPIAISDLYEGNETLSDIVANRDPRLTQTIWTPGDTVVLNSGIATIYKFPRLDVSGELRSVSGFDFKKGVAEDPSSVNRENPAILFRYAEALLNYVEAKAELGEITQSDVDISINELRRRINMPHLVIGDIVEDPNWLYPDKSPIINEIRRERRVELASEGFRFDDLARWAEMDILIGARPRGIKFHQENYPSLEVGVGVYVDENGYVDPYQNGLANGYQFNLDRDYLTPIPPNQLTLNRNYTQNPGWRQN</sequence>
<feature type="signal peptide" evidence="6">
    <location>
        <begin position="1"/>
        <end position="20"/>
    </location>
</feature>
<evidence type="ECO:0000256" key="4">
    <source>
        <dbReference type="ARBA" id="ARBA00023136"/>
    </source>
</evidence>
<protein>
    <submittedName>
        <fullName evidence="9">RagB/SusD family nutrient uptake outer membrane protein</fullName>
    </submittedName>
</protein>
<accession>A0ABV7JNH6</accession>
<evidence type="ECO:0000256" key="1">
    <source>
        <dbReference type="ARBA" id="ARBA00004442"/>
    </source>
</evidence>
<gene>
    <name evidence="9" type="ORF">ACFOET_18620</name>
</gene>
<feature type="domain" description="RagB/SusD" evidence="7">
    <location>
        <begin position="298"/>
        <end position="568"/>
    </location>
</feature>
<dbReference type="InterPro" id="IPR012944">
    <property type="entry name" value="SusD_RagB_dom"/>
</dbReference>
<proteinExistence type="inferred from homology"/>
<comment type="caution">
    <text evidence="9">The sequence shown here is derived from an EMBL/GenBank/DDBJ whole genome shotgun (WGS) entry which is preliminary data.</text>
</comment>
<dbReference type="InterPro" id="IPR011990">
    <property type="entry name" value="TPR-like_helical_dom_sf"/>
</dbReference>
<evidence type="ECO:0000313" key="9">
    <source>
        <dbReference type="EMBL" id="MFC3199638.1"/>
    </source>
</evidence>
<dbReference type="SUPFAM" id="SSF48452">
    <property type="entry name" value="TPR-like"/>
    <property type="match status" value="1"/>
</dbReference>
<feature type="chain" id="PRO_5047027742" evidence="6">
    <location>
        <begin position="21"/>
        <end position="571"/>
    </location>
</feature>
<keyword evidence="5" id="KW-0998">Cell outer membrane</keyword>
<keyword evidence="4" id="KW-0472">Membrane</keyword>
<evidence type="ECO:0000256" key="3">
    <source>
        <dbReference type="ARBA" id="ARBA00022729"/>
    </source>
</evidence>
<dbReference type="EMBL" id="JBHRTA010000058">
    <property type="protein sequence ID" value="MFC3199638.1"/>
    <property type="molecule type" value="Genomic_DNA"/>
</dbReference>
<dbReference type="InterPro" id="IPR033985">
    <property type="entry name" value="SusD-like_N"/>
</dbReference>
<feature type="domain" description="SusD-like N-terminal" evidence="8">
    <location>
        <begin position="21"/>
        <end position="211"/>
    </location>
</feature>
<comment type="similarity">
    <text evidence="2">Belongs to the SusD family.</text>
</comment>
<dbReference type="RefSeq" id="WP_379025454.1">
    <property type="nucleotide sequence ID" value="NZ_JBHRTA010000058.1"/>
</dbReference>
<dbReference type="Pfam" id="PF07980">
    <property type="entry name" value="SusD_RagB"/>
    <property type="match status" value="1"/>
</dbReference>
<evidence type="ECO:0000256" key="2">
    <source>
        <dbReference type="ARBA" id="ARBA00006275"/>
    </source>
</evidence>
<evidence type="ECO:0000313" key="10">
    <source>
        <dbReference type="Proteomes" id="UP001595526"/>
    </source>
</evidence>
<dbReference type="PROSITE" id="PS51257">
    <property type="entry name" value="PROKAR_LIPOPROTEIN"/>
    <property type="match status" value="1"/>
</dbReference>
<evidence type="ECO:0000256" key="6">
    <source>
        <dbReference type="SAM" id="SignalP"/>
    </source>
</evidence>
<reference evidence="10" key="1">
    <citation type="journal article" date="2019" name="Int. J. Syst. Evol. Microbiol.">
        <title>The Global Catalogue of Microorganisms (GCM) 10K type strain sequencing project: providing services to taxonomists for standard genome sequencing and annotation.</title>
        <authorList>
            <consortium name="The Broad Institute Genomics Platform"/>
            <consortium name="The Broad Institute Genome Sequencing Center for Infectious Disease"/>
            <person name="Wu L."/>
            <person name="Ma J."/>
        </authorList>
    </citation>
    <scope>NUCLEOTIDE SEQUENCE [LARGE SCALE GENOMIC DNA]</scope>
    <source>
        <strain evidence="10">KCTC 52416</strain>
    </source>
</reference>
<evidence type="ECO:0000259" key="8">
    <source>
        <dbReference type="Pfam" id="PF14322"/>
    </source>
</evidence>
<dbReference type="Gene3D" id="1.25.40.390">
    <property type="match status" value="1"/>
</dbReference>
<comment type="subcellular location">
    <subcellularLocation>
        <location evidence="1">Cell outer membrane</location>
    </subcellularLocation>
</comment>